<keyword evidence="5 13" id="KW-0378">Hydrolase</keyword>
<dbReference type="GO" id="GO:0016787">
    <property type="term" value="F:hydrolase activity"/>
    <property type="evidence" value="ECO:0007669"/>
    <property type="project" value="UniProtKB-KW"/>
</dbReference>
<dbReference type="PROSITE" id="PS51192">
    <property type="entry name" value="HELICASE_ATP_BIND_1"/>
    <property type="match status" value="1"/>
</dbReference>
<protein>
    <recommendedName>
        <fullName evidence="12 13">Transcription-repair-coupling factor</fullName>
        <shortName evidence="13">TRCF</shortName>
        <ecNumber evidence="13">3.6.4.-</ecNumber>
    </recommendedName>
</protein>
<dbReference type="Pfam" id="PF17757">
    <property type="entry name" value="UvrB_inter"/>
    <property type="match status" value="1"/>
</dbReference>
<evidence type="ECO:0000256" key="7">
    <source>
        <dbReference type="ARBA" id="ARBA00022840"/>
    </source>
</evidence>
<dbReference type="InterPro" id="IPR014001">
    <property type="entry name" value="Helicase_ATP-bd"/>
</dbReference>
<keyword evidence="6" id="KW-0347">Helicase</keyword>
<evidence type="ECO:0000256" key="9">
    <source>
        <dbReference type="ARBA" id="ARBA00023204"/>
    </source>
</evidence>
<evidence type="ECO:0000256" key="1">
    <source>
        <dbReference type="ARBA" id="ARBA00004496"/>
    </source>
</evidence>
<dbReference type="InterPro" id="IPR004576">
    <property type="entry name" value="Mfd"/>
</dbReference>
<dbReference type="InterPro" id="IPR001650">
    <property type="entry name" value="Helicase_C-like"/>
</dbReference>
<feature type="domain" description="Helicase C-terminal" evidence="15">
    <location>
        <begin position="828"/>
        <end position="982"/>
    </location>
</feature>
<reference evidence="16 17" key="1">
    <citation type="submission" date="2018-06" db="EMBL/GenBank/DDBJ databases">
        <title>Complete genome of Desulfovibrio indonesiensis P37SLT.</title>
        <authorList>
            <person name="Crispim J.S."/>
            <person name="Vidigal P.M.P."/>
            <person name="Silva L.C.F."/>
            <person name="Laguardia C.N."/>
            <person name="Araujo L.C."/>
            <person name="Dias R.S."/>
            <person name="Sousa M.P."/>
            <person name="Paula S.O."/>
            <person name="Silva C."/>
        </authorList>
    </citation>
    <scope>NUCLEOTIDE SEQUENCE [LARGE SCALE GENOMIC DNA]</scope>
    <source>
        <strain evidence="16 17">P37SLT</strain>
    </source>
</reference>
<dbReference type="GO" id="GO:0005737">
    <property type="term" value="C:cytoplasm"/>
    <property type="evidence" value="ECO:0007669"/>
    <property type="project" value="UniProtKB-SubCell"/>
</dbReference>
<evidence type="ECO:0000256" key="8">
    <source>
        <dbReference type="ARBA" id="ARBA00023125"/>
    </source>
</evidence>
<keyword evidence="9 13" id="KW-0234">DNA repair</keyword>
<evidence type="ECO:0000256" key="3">
    <source>
        <dbReference type="ARBA" id="ARBA00022741"/>
    </source>
</evidence>
<proteinExistence type="inferred from homology"/>
<keyword evidence="4 13" id="KW-0227">DNA damage</keyword>
<dbReference type="FunFam" id="3.40.50.300:FF:000546">
    <property type="entry name" value="Transcription-repair-coupling factor"/>
    <property type="match status" value="1"/>
</dbReference>
<dbReference type="Gene3D" id="3.40.50.300">
    <property type="entry name" value="P-loop containing nucleotide triphosphate hydrolases"/>
    <property type="match status" value="2"/>
</dbReference>
<evidence type="ECO:0000256" key="12">
    <source>
        <dbReference type="ARBA" id="ARBA00070128"/>
    </source>
</evidence>
<dbReference type="SUPFAM" id="SSF143517">
    <property type="entry name" value="TRCF domain-like"/>
    <property type="match status" value="1"/>
</dbReference>
<keyword evidence="17" id="KW-1185">Reference proteome</keyword>
<dbReference type="Pfam" id="PF02559">
    <property type="entry name" value="CarD_TRCF_RID"/>
    <property type="match status" value="1"/>
</dbReference>
<dbReference type="SMART" id="SM00487">
    <property type="entry name" value="DEXDc"/>
    <property type="match status" value="1"/>
</dbReference>
<dbReference type="PROSITE" id="PS51194">
    <property type="entry name" value="HELICASE_CTER"/>
    <property type="match status" value="1"/>
</dbReference>
<dbReference type="Gene3D" id="3.30.2060.10">
    <property type="entry name" value="Penicillin-binding protein 1b domain"/>
    <property type="match status" value="1"/>
</dbReference>
<comment type="function">
    <text evidence="13">Couples transcription and DNA repair by recognizing RNA polymerase (RNAP) stalled at DNA lesions. Mediates ATP-dependent release of RNAP and its truncated transcript from the DNA, and recruitment of nucleotide excision repair machinery to the damaged site.</text>
</comment>
<dbReference type="CDD" id="cd17991">
    <property type="entry name" value="DEXHc_TRCF"/>
    <property type="match status" value="1"/>
</dbReference>
<dbReference type="GO" id="GO:0003678">
    <property type="term" value="F:DNA helicase activity"/>
    <property type="evidence" value="ECO:0007669"/>
    <property type="project" value="TreeGrafter"/>
</dbReference>
<dbReference type="SMART" id="SM01058">
    <property type="entry name" value="CarD_TRCF"/>
    <property type="match status" value="1"/>
</dbReference>
<dbReference type="GO" id="GO:0003684">
    <property type="term" value="F:damaged DNA binding"/>
    <property type="evidence" value="ECO:0007669"/>
    <property type="project" value="InterPro"/>
</dbReference>
<dbReference type="GO" id="GO:0000716">
    <property type="term" value="P:transcription-coupled nucleotide-excision repair, DNA damage recognition"/>
    <property type="evidence" value="ECO:0007669"/>
    <property type="project" value="UniProtKB-UniRule"/>
</dbReference>
<dbReference type="SMART" id="SM00490">
    <property type="entry name" value="HELICc"/>
    <property type="match status" value="1"/>
</dbReference>
<accession>A0A7M3MCS2</accession>
<keyword evidence="8 13" id="KW-0238">DNA-binding</keyword>
<dbReference type="RefSeq" id="WP_144303901.1">
    <property type="nucleotide sequence ID" value="NZ_QMIE01000014.1"/>
</dbReference>
<dbReference type="Gene3D" id="3.90.1150.50">
    <property type="entry name" value="Transcription-repair-coupling factor, D7 domain"/>
    <property type="match status" value="1"/>
</dbReference>
<comment type="caution">
    <text evidence="16">The sequence shown here is derived from an EMBL/GenBank/DDBJ whole genome shotgun (WGS) entry which is preliminary data.</text>
</comment>
<dbReference type="InterPro" id="IPR036101">
    <property type="entry name" value="CarD-like/TRCF_RID_sf"/>
</dbReference>
<dbReference type="Pfam" id="PF00271">
    <property type="entry name" value="Helicase_C"/>
    <property type="match status" value="1"/>
</dbReference>
<dbReference type="Gene3D" id="3.40.50.11180">
    <property type="match status" value="1"/>
</dbReference>
<dbReference type="AlphaFoldDB" id="A0A7M3MCS2"/>
<evidence type="ECO:0000259" key="15">
    <source>
        <dbReference type="PROSITE" id="PS51194"/>
    </source>
</evidence>
<dbReference type="Pfam" id="PF03461">
    <property type="entry name" value="TRCF"/>
    <property type="match status" value="1"/>
</dbReference>
<feature type="domain" description="Helicase ATP-binding" evidence="14">
    <location>
        <begin position="646"/>
        <end position="807"/>
    </location>
</feature>
<keyword evidence="7 13" id="KW-0067">ATP-binding</keyword>
<dbReference type="OrthoDB" id="9804325at2"/>
<dbReference type="HAMAP" id="MF_00969">
    <property type="entry name" value="TRCF"/>
    <property type="match status" value="1"/>
</dbReference>
<dbReference type="InterPro" id="IPR003711">
    <property type="entry name" value="CarD-like/TRCF_RID"/>
</dbReference>
<evidence type="ECO:0000256" key="2">
    <source>
        <dbReference type="ARBA" id="ARBA00022490"/>
    </source>
</evidence>
<dbReference type="InterPro" id="IPR027417">
    <property type="entry name" value="P-loop_NTPase"/>
</dbReference>
<keyword evidence="2 13" id="KW-0963">Cytoplasm</keyword>
<dbReference type="EMBL" id="QMIE01000014">
    <property type="protein sequence ID" value="TVM15860.1"/>
    <property type="molecule type" value="Genomic_DNA"/>
</dbReference>
<dbReference type="EC" id="3.6.4.-" evidence="13"/>
<name>A0A7M3MCS2_9BACT</name>
<comment type="subcellular location">
    <subcellularLocation>
        <location evidence="1 13">Cytoplasm</location>
    </subcellularLocation>
</comment>
<evidence type="ECO:0000256" key="5">
    <source>
        <dbReference type="ARBA" id="ARBA00022801"/>
    </source>
</evidence>
<evidence type="ECO:0000256" key="6">
    <source>
        <dbReference type="ARBA" id="ARBA00022806"/>
    </source>
</evidence>
<dbReference type="InterPro" id="IPR011545">
    <property type="entry name" value="DEAD/DEAH_box_helicase_dom"/>
</dbReference>
<comment type="similarity">
    <text evidence="10 13">In the N-terminal section; belongs to the UvrB family.</text>
</comment>
<evidence type="ECO:0000313" key="16">
    <source>
        <dbReference type="EMBL" id="TVM15860.1"/>
    </source>
</evidence>
<gene>
    <name evidence="13 16" type="primary">mfd</name>
    <name evidence="16" type="ORF">DPQ33_14240</name>
</gene>
<evidence type="ECO:0000313" key="17">
    <source>
        <dbReference type="Proteomes" id="UP000448292"/>
    </source>
</evidence>
<dbReference type="InterPro" id="IPR041471">
    <property type="entry name" value="UvrB_inter"/>
</dbReference>
<dbReference type="Proteomes" id="UP000448292">
    <property type="component" value="Unassembled WGS sequence"/>
</dbReference>
<evidence type="ECO:0000256" key="10">
    <source>
        <dbReference type="ARBA" id="ARBA00061104"/>
    </source>
</evidence>
<dbReference type="PANTHER" id="PTHR47964">
    <property type="entry name" value="ATP-DEPENDENT DNA HELICASE HOMOLOG RECG, CHLOROPLASTIC"/>
    <property type="match status" value="1"/>
</dbReference>
<dbReference type="Pfam" id="PF00270">
    <property type="entry name" value="DEAD"/>
    <property type="match status" value="1"/>
</dbReference>
<dbReference type="NCBIfam" id="TIGR00580">
    <property type="entry name" value="mfd"/>
    <property type="match status" value="1"/>
</dbReference>
<comment type="similarity">
    <text evidence="11 13">In the C-terminal section; belongs to the helicase family. RecG subfamily.</text>
</comment>
<dbReference type="InterPro" id="IPR005118">
    <property type="entry name" value="TRCF_C"/>
</dbReference>
<dbReference type="InterPro" id="IPR047112">
    <property type="entry name" value="RecG/Mfd"/>
</dbReference>
<dbReference type="GO" id="GO:0006355">
    <property type="term" value="P:regulation of DNA-templated transcription"/>
    <property type="evidence" value="ECO:0007669"/>
    <property type="project" value="UniProtKB-UniRule"/>
</dbReference>
<evidence type="ECO:0000256" key="13">
    <source>
        <dbReference type="HAMAP-Rule" id="MF_00969"/>
    </source>
</evidence>
<dbReference type="Gene3D" id="2.40.10.170">
    <property type="match status" value="1"/>
</dbReference>
<dbReference type="SUPFAM" id="SSF141259">
    <property type="entry name" value="CarD-like"/>
    <property type="match status" value="1"/>
</dbReference>
<evidence type="ECO:0000256" key="4">
    <source>
        <dbReference type="ARBA" id="ARBA00022763"/>
    </source>
</evidence>
<evidence type="ECO:0000259" key="14">
    <source>
        <dbReference type="PROSITE" id="PS51192"/>
    </source>
</evidence>
<dbReference type="GO" id="GO:0005524">
    <property type="term" value="F:ATP binding"/>
    <property type="evidence" value="ECO:0007669"/>
    <property type="project" value="UniProtKB-UniRule"/>
</dbReference>
<dbReference type="PANTHER" id="PTHR47964:SF1">
    <property type="entry name" value="ATP-DEPENDENT DNA HELICASE HOMOLOG RECG, CHLOROPLASTIC"/>
    <property type="match status" value="1"/>
</dbReference>
<organism evidence="16 17">
    <name type="scientific">Oceanidesulfovibrio indonesiensis</name>
    <dbReference type="NCBI Taxonomy" id="54767"/>
    <lineage>
        <taxon>Bacteria</taxon>
        <taxon>Pseudomonadati</taxon>
        <taxon>Thermodesulfobacteriota</taxon>
        <taxon>Desulfovibrionia</taxon>
        <taxon>Desulfovibrionales</taxon>
        <taxon>Desulfovibrionaceae</taxon>
        <taxon>Oceanidesulfovibrio</taxon>
    </lineage>
</organism>
<keyword evidence="3 13" id="KW-0547">Nucleotide-binding</keyword>
<dbReference type="SMART" id="SM00982">
    <property type="entry name" value="TRCF"/>
    <property type="match status" value="1"/>
</dbReference>
<evidence type="ECO:0000256" key="11">
    <source>
        <dbReference type="ARBA" id="ARBA00061399"/>
    </source>
</evidence>
<dbReference type="SUPFAM" id="SSF52540">
    <property type="entry name" value="P-loop containing nucleoside triphosphate hydrolases"/>
    <property type="match status" value="3"/>
</dbReference>
<dbReference type="InterPro" id="IPR037235">
    <property type="entry name" value="TRCF-like_C_D7"/>
</dbReference>
<sequence length="1180" mass="131727">MLPAELKEFVRTRRGVVRVLKSGAAGRAFVAQHLLESGASPVVVVRGAEDLAQVRAVLSLAGQSGGRRDAWIELPGYASTSPFAYDGRGGRERALWARRMAALYAMAQTDKPRGILLTVDNMLPKWPPRRVLESNTLDLVKGEELSTDIMLEQAVAWGYERVGMVTRPGELSRRGDILDVFCPSYEYPLRLEFFGDTLEDLRLFDPTTQRAVENLHEATLIPVTPSVADPELIQAARRRVEELEKGAILDASTAKAAQAALQDEPGAVHPGLFYEDACFLEEWLPKNRVFLLGATEVLDAVLEEALWSWELSIRERLGGADAFAEEEDDQGETVPAGGLRPIVTRNRAEARTLLESSGRVVFEELVMGIERDGVDLPERRVESFDELMAVLAGEHARADADRDRPWHALLALINELQATRRQTILTFSKEQARKKFLSLAEADGLKPRTAYAQGERGLFALVSDFRGGADLPWRQTVILGEDVIQPRAVGRPAPSRRDFVGLKTFDDLNPGDLLVHREYGLARFQGLVRLDLGDVGNDYLLLHYQGDDKLYLPVDRLGLVQRYKGPDGVAPSLDKLGGVGWMRTREKARKAVEKIAQDLVEMYAYRKIAKGYGYGPPNEMFREFEASFGFEETPDQERSINDVLADMEKDEPMDRLVCGDVGFGKTEVAMRAAFRAALDGRQVAVLCPTTVLAEQHFQNFRARMKEFPVNVAMLSRFVSRDSQRTIVQAAKRGQVDILIGTHRILSKDVQLPNLGLLVLDEEQRFGVKHKERLKAMKKQVDVLTLTATPIPRTLQLSLSGVRSLSVIETPPRDRKPVETAILNREPLMLKAILKNELERKGQVFWVHNRVQGLEAVRDFVVKLVPEARVGMAHGQMAERTLEETMHAFWHGELDVLVCTSIIESGLDFPRANTLVVDQAHMFGLGQLYQLRGRVGRSDRQAYAYFVTPDQERLSDVVRKRLRVIMDLDYLGAGFQVAMEDLRLRGAGNILGESQSGHIARIGLDLFLEMLEMEVARLKGGPVRQEIETELVIGFEANIPEDYIADAGERLTYYKSLSSARDEELRRDLKAEIRDRYGPLPTPLVNFLAVLELKAVCAALGVEKAELFESVVRLTFLTEGSPVAPDELVAWVAGRGGRARLAPPATLELRLEEKGDINSRLEDAGRQLGELLPKEKPVRAS</sequence>